<organism evidence="1 2">
    <name type="scientific">Histidinibacterium lentulum</name>
    <dbReference type="NCBI Taxonomy" id="2480588"/>
    <lineage>
        <taxon>Bacteria</taxon>
        <taxon>Pseudomonadati</taxon>
        <taxon>Pseudomonadota</taxon>
        <taxon>Alphaproteobacteria</taxon>
        <taxon>Rhodobacterales</taxon>
        <taxon>Paracoccaceae</taxon>
        <taxon>Histidinibacterium</taxon>
    </lineage>
</organism>
<sequence length="80" mass="8355">MTTKAELSEHAAEAVGAMLLRFQSRSGMPLDVLLAGAHAQIVSMMLTTHGAETAAECCEQVAARLRSLPSLADAEVAGRC</sequence>
<name>A0A3N2QV19_9RHOB</name>
<evidence type="ECO:0000313" key="1">
    <source>
        <dbReference type="EMBL" id="ROT99071.1"/>
    </source>
</evidence>
<reference evidence="1 2" key="1">
    <citation type="submission" date="2018-10" db="EMBL/GenBank/DDBJ databases">
        <title>Histidinibacterium lentulum gen. nov., sp. nov., a marine bacterium from the culture broth of Picochlorum sp. 122.</title>
        <authorList>
            <person name="Wang G."/>
        </authorList>
    </citation>
    <scope>NUCLEOTIDE SEQUENCE [LARGE SCALE GENOMIC DNA]</scope>
    <source>
        <strain evidence="1 2">B17</strain>
    </source>
</reference>
<protein>
    <submittedName>
        <fullName evidence="1">Uncharacterized protein</fullName>
    </submittedName>
</protein>
<dbReference type="RefSeq" id="WP_123643255.1">
    <property type="nucleotide sequence ID" value="NZ_ML119088.1"/>
</dbReference>
<keyword evidence="2" id="KW-1185">Reference proteome</keyword>
<gene>
    <name evidence="1" type="ORF">EAT49_15760</name>
</gene>
<dbReference type="EMBL" id="RDRB01000008">
    <property type="protein sequence ID" value="ROT99071.1"/>
    <property type="molecule type" value="Genomic_DNA"/>
</dbReference>
<dbReference type="AlphaFoldDB" id="A0A3N2QV19"/>
<dbReference type="OrthoDB" id="9999815at2"/>
<evidence type="ECO:0000313" key="2">
    <source>
        <dbReference type="Proteomes" id="UP000268016"/>
    </source>
</evidence>
<accession>A0A3N2QV19</accession>
<comment type="caution">
    <text evidence="1">The sequence shown here is derived from an EMBL/GenBank/DDBJ whole genome shotgun (WGS) entry which is preliminary data.</text>
</comment>
<dbReference type="Proteomes" id="UP000268016">
    <property type="component" value="Unassembled WGS sequence"/>
</dbReference>
<proteinExistence type="predicted"/>